<dbReference type="Pfam" id="PF00168">
    <property type="entry name" value="C2"/>
    <property type="match status" value="2"/>
</dbReference>
<dbReference type="Gene3D" id="2.60.40.150">
    <property type="entry name" value="C2 domain"/>
    <property type="match status" value="2"/>
</dbReference>
<dbReference type="AlphaFoldDB" id="A0AAV2QHD6"/>
<evidence type="ECO:0000313" key="2">
    <source>
        <dbReference type="EMBL" id="CAL4086485.1"/>
    </source>
</evidence>
<accession>A0AAV2QHD6</accession>
<dbReference type="SMART" id="SM00239">
    <property type="entry name" value="C2"/>
    <property type="match status" value="2"/>
</dbReference>
<dbReference type="InterPro" id="IPR035892">
    <property type="entry name" value="C2_domain_sf"/>
</dbReference>
<dbReference type="Proteomes" id="UP001497623">
    <property type="component" value="Unassembled WGS sequence"/>
</dbReference>
<reference evidence="2 3" key="1">
    <citation type="submission" date="2024-05" db="EMBL/GenBank/DDBJ databases">
        <authorList>
            <person name="Wallberg A."/>
        </authorList>
    </citation>
    <scope>NUCLEOTIDE SEQUENCE [LARGE SCALE GENOMIC DNA]</scope>
</reference>
<dbReference type="EMBL" id="CAXKWB010007301">
    <property type="protein sequence ID" value="CAL4086485.1"/>
    <property type="molecule type" value="Genomic_DNA"/>
</dbReference>
<feature type="domain" description="C2" evidence="1">
    <location>
        <begin position="135"/>
        <end position="272"/>
    </location>
</feature>
<comment type="caution">
    <text evidence="2">The sequence shown here is derived from an EMBL/GenBank/DDBJ whole genome shotgun (WGS) entry which is preliminary data.</text>
</comment>
<evidence type="ECO:0000313" key="3">
    <source>
        <dbReference type="Proteomes" id="UP001497623"/>
    </source>
</evidence>
<protein>
    <recommendedName>
        <fullName evidence="1">C2 domain-containing protein</fullName>
    </recommendedName>
</protein>
<dbReference type="CDD" id="cd04010">
    <property type="entry name" value="C2B_RasA3"/>
    <property type="match status" value="1"/>
</dbReference>
<evidence type="ECO:0000259" key="1">
    <source>
        <dbReference type="PROSITE" id="PS50004"/>
    </source>
</evidence>
<dbReference type="PANTHER" id="PTHR10194:SF148">
    <property type="entry name" value="GTPASE-ACTIVATING PROTEIN"/>
    <property type="match status" value="1"/>
</dbReference>
<feature type="domain" description="C2" evidence="1">
    <location>
        <begin position="1"/>
        <end position="118"/>
    </location>
</feature>
<sequence>MFTEQSEVGCTGKAHANSMRREHVAFRGVCNEGQQLNDFCLVVNVGCKQLFRVKTGRKAVVCHPFFGEEFQFDVPREFRYLSFYLYDRDRPMKTDKTMGKVSIKKEDLHKYHGKDQWLQIKPVDADSEVQGKVHVEVRLLVVRQMNDAFPQHMVEVKIQECSDLSIVNHSCDPFATVTMLYKNKKQEVKRTRVKKKTICPQFDDTFIFEGVGRTSSQERENMYSLVEEDAGFQELRVAIWHDAPGVFGNVFLGEVKIPLNDLSPGKEKNAWYFLQPRDSASRSSHPKSDLGSLRLKLHYTSHHVFSSHFYDSLRNLVLKSTGIEPITASVSWLLGEMVSSKQEVTQPLTRVFLHHGQVVPL</sequence>
<organism evidence="2 3">
    <name type="scientific">Meganyctiphanes norvegica</name>
    <name type="common">Northern krill</name>
    <name type="synonym">Thysanopoda norvegica</name>
    <dbReference type="NCBI Taxonomy" id="48144"/>
    <lineage>
        <taxon>Eukaryota</taxon>
        <taxon>Metazoa</taxon>
        <taxon>Ecdysozoa</taxon>
        <taxon>Arthropoda</taxon>
        <taxon>Crustacea</taxon>
        <taxon>Multicrustacea</taxon>
        <taxon>Malacostraca</taxon>
        <taxon>Eumalacostraca</taxon>
        <taxon>Eucarida</taxon>
        <taxon>Euphausiacea</taxon>
        <taxon>Euphausiidae</taxon>
        <taxon>Meganyctiphanes</taxon>
    </lineage>
</organism>
<dbReference type="SUPFAM" id="SSF49562">
    <property type="entry name" value="C2 domain (Calcium/lipid-binding domain, CaLB)"/>
    <property type="match status" value="2"/>
</dbReference>
<feature type="non-terminal residue" evidence="2">
    <location>
        <position position="361"/>
    </location>
</feature>
<keyword evidence="3" id="KW-1185">Reference proteome</keyword>
<dbReference type="InterPro" id="IPR000008">
    <property type="entry name" value="C2_dom"/>
</dbReference>
<dbReference type="InterPro" id="IPR039360">
    <property type="entry name" value="Ras_GTPase"/>
</dbReference>
<name>A0AAV2QHD6_MEGNR</name>
<dbReference type="PANTHER" id="PTHR10194">
    <property type="entry name" value="RAS GTPASE-ACTIVATING PROTEINS"/>
    <property type="match status" value="1"/>
</dbReference>
<proteinExistence type="predicted"/>
<dbReference type="PROSITE" id="PS50004">
    <property type="entry name" value="C2"/>
    <property type="match status" value="2"/>
</dbReference>
<gene>
    <name evidence="2" type="ORF">MNOR_LOCUS13014</name>
</gene>